<accession>A0A1I1FLZ8</accession>
<proteinExistence type="predicted"/>
<organism evidence="2 3">
    <name type="scientific">Marinospirillum celere</name>
    <dbReference type="NCBI Taxonomy" id="1122252"/>
    <lineage>
        <taxon>Bacteria</taxon>
        <taxon>Pseudomonadati</taxon>
        <taxon>Pseudomonadota</taxon>
        <taxon>Gammaproteobacteria</taxon>
        <taxon>Oceanospirillales</taxon>
        <taxon>Oceanospirillaceae</taxon>
        <taxon>Marinospirillum</taxon>
    </lineage>
</organism>
<keyword evidence="3" id="KW-1185">Reference proteome</keyword>
<dbReference type="SUPFAM" id="SSF50630">
    <property type="entry name" value="Acid proteases"/>
    <property type="match status" value="1"/>
</dbReference>
<dbReference type="PANTHER" id="PTHR38037">
    <property type="entry name" value="ZN_PROTEASE DOMAIN-CONTAINING PROTEIN"/>
    <property type="match status" value="1"/>
</dbReference>
<feature type="domain" description="Retropepsin-like aspartic endopeptidase" evidence="1">
    <location>
        <begin position="19"/>
        <end position="150"/>
    </location>
</feature>
<sequence>MSHHKKKSRTFWLEGCHLIGAREKIWFPEHQLEVRAKVDTGAKTSSLHAQEITPLMRKDQLWVSFVTCNQLEDKDEPMTLVLPVYDRRPVRSSNGDESTRYVVRLWMQLGPVRQKIQLTLADRSRMKYPMLLGRTAMEEHFVVAPGASYLLSQS</sequence>
<dbReference type="Pfam" id="PF05618">
    <property type="entry name" value="Zn_protease"/>
    <property type="match status" value="1"/>
</dbReference>
<protein>
    <submittedName>
        <fullName evidence="2">Uncharacterized conserved protein</fullName>
    </submittedName>
</protein>
<evidence type="ECO:0000259" key="1">
    <source>
        <dbReference type="Pfam" id="PF05618"/>
    </source>
</evidence>
<dbReference type="AlphaFoldDB" id="A0A1I1FLZ8"/>
<evidence type="ECO:0000313" key="3">
    <source>
        <dbReference type="Proteomes" id="UP000199058"/>
    </source>
</evidence>
<dbReference type="Proteomes" id="UP000199058">
    <property type="component" value="Unassembled WGS sequence"/>
</dbReference>
<evidence type="ECO:0000313" key="2">
    <source>
        <dbReference type="EMBL" id="SFC00301.1"/>
    </source>
</evidence>
<dbReference type="STRING" id="1122252.SAMN05660443_1093"/>
<name>A0A1I1FLZ8_9GAMM</name>
<gene>
    <name evidence="2" type="ORF">SAMN05660443_1093</name>
</gene>
<dbReference type="InterPro" id="IPR008503">
    <property type="entry name" value="Asp_endopeptidase"/>
</dbReference>
<dbReference type="PANTHER" id="PTHR38037:SF2">
    <property type="entry name" value="ATP-DEPENDENT ZINC PROTEASE DOMAIN-CONTAINING PROTEIN-RELATED"/>
    <property type="match status" value="1"/>
</dbReference>
<dbReference type="InterPro" id="IPR021109">
    <property type="entry name" value="Peptidase_aspartic_dom_sf"/>
</dbReference>
<dbReference type="EMBL" id="FOLH01000002">
    <property type="protein sequence ID" value="SFC00301.1"/>
    <property type="molecule type" value="Genomic_DNA"/>
</dbReference>
<dbReference type="RefSeq" id="WP_091960363.1">
    <property type="nucleotide sequence ID" value="NZ_FOLH01000002.1"/>
</dbReference>
<dbReference type="Gene3D" id="2.40.70.10">
    <property type="entry name" value="Acid Proteases"/>
    <property type="match status" value="1"/>
</dbReference>
<reference evidence="2 3" key="1">
    <citation type="submission" date="2016-10" db="EMBL/GenBank/DDBJ databases">
        <authorList>
            <person name="de Groot N.N."/>
        </authorList>
    </citation>
    <scope>NUCLEOTIDE SEQUENCE [LARGE SCALE GENOMIC DNA]</scope>
    <source>
        <strain evidence="2 3">DSM 18438</strain>
    </source>
</reference>
<dbReference type="OrthoDB" id="9782977at2"/>